<name>A0A317CQ71_9GAMM</name>
<dbReference type="Proteomes" id="UP000245539">
    <property type="component" value="Unassembled WGS sequence"/>
</dbReference>
<keyword evidence="6" id="KW-0460">Magnesium</keyword>
<evidence type="ECO:0000256" key="5">
    <source>
        <dbReference type="ARBA" id="ARBA00022801"/>
    </source>
</evidence>
<dbReference type="AlphaFoldDB" id="A0A317CQ71"/>
<keyword evidence="5" id="KW-0378">Hydrolase</keyword>
<evidence type="ECO:0000259" key="8">
    <source>
        <dbReference type="Pfam" id="PF01850"/>
    </source>
</evidence>
<dbReference type="EMBL" id="QGKM01000001">
    <property type="protein sequence ID" value="PWR00657.1"/>
    <property type="molecule type" value="Genomic_DNA"/>
</dbReference>
<dbReference type="RefSeq" id="WP_109835638.1">
    <property type="nucleotide sequence ID" value="NZ_QGKM01000001.1"/>
</dbReference>
<accession>A0A317CQ71</accession>
<dbReference type="PANTHER" id="PTHR33653:SF1">
    <property type="entry name" value="RIBONUCLEASE VAPC2"/>
    <property type="match status" value="1"/>
</dbReference>
<gene>
    <name evidence="9" type="ORF">DKW60_00165</name>
</gene>
<dbReference type="PANTHER" id="PTHR33653">
    <property type="entry name" value="RIBONUCLEASE VAPC2"/>
    <property type="match status" value="1"/>
</dbReference>
<evidence type="ECO:0000313" key="10">
    <source>
        <dbReference type="Proteomes" id="UP000245539"/>
    </source>
</evidence>
<protein>
    <submittedName>
        <fullName evidence="9">PIN domain nuclease</fullName>
    </submittedName>
</protein>
<comment type="similarity">
    <text evidence="7">Belongs to the PINc/VapC protein family.</text>
</comment>
<proteinExistence type="inferred from homology"/>
<dbReference type="CDD" id="cd18738">
    <property type="entry name" value="PIN_VapC4-5_FitB-like"/>
    <property type="match status" value="1"/>
</dbReference>
<dbReference type="GO" id="GO:0046872">
    <property type="term" value="F:metal ion binding"/>
    <property type="evidence" value="ECO:0007669"/>
    <property type="project" value="UniProtKB-KW"/>
</dbReference>
<dbReference type="OrthoDB" id="459334at2"/>
<reference evidence="9 10" key="1">
    <citation type="submission" date="2018-05" db="EMBL/GenBank/DDBJ databases">
        <title>Leucothrix arctica sp. nov., isolated from Arctic seawater.</title>
        <authorList>
            <person name="Choi A."/>
            <person name="Baek K."/>
        </authorList>
    </citation>
    <scope>NUCLEOTIDE SEQUENCE [LARGE SCALE GENOMIC DNA]</scope>
    <source>
        <strain evidence="9 10">JCM 18388</strain>
    </source>
</reference>
<dbReference type="GO" id="GO:0004518">
    <property type="term" value="F:nuclease activity"/>
    <property type="evidence" value="ECO:0007669"/>
    <property type="project" value="UniProtKB-KW"/>
</dbReference>
<feature type="domain" description="PIN" evidence="8">
    <location>
        <begin position="3"/>
        <end position="105"/>
    </location>
</feature>
<dbReference type="SUPFAM" id="SSF88723">
    <property type="entry name" value="PIN domain-like"/>
    <property type="match status" value="1"/>
</dbReference>
<dbReference type="InterPro" id="IPR002716">
    <property type="entry name" value="PIN_dom"/>
</dbReference>
<keyword evidence="2" id="KW-1277">Toxin-antitoxin system</keyword>
<evidence type="ECO:0000256" key="1">
    <source>
        <dbReference type="ARBA" id="ARBA00001946"/>
    </source>
</evidence>
<dbReference type="InterPro" id="IPR029060">
    <property type="entry name" value="PIN-like_dom_sf"/>
</dbReference>
<dbReference type="GO" id="GO:0016787">
    <property type="term" value="F:hydrolase activity"/>
    <property type="evidence" value="ECO:0007669"/>
    <property type="project" value="UniProtKB-KW"/>
</dbReference>
<keyword evidence="4" id="KW-0479">Metal-binding</keyword>
<evidence type="ECO:0000256" key="4">
    <source>
        <dbReference type="ARBA" id="ARBA00022723"/>
    </source>
</evidence>
<keyword evidence="10" id="KW-1185">Reference proteome</keyword>
<dbReference type="InterPro" id="IPR050556">
    <property type="entry name" value="Type_II_TA_system_RNase"/>
</dbReference>
<comment type="cofactor">
    <cofactor evidence="1">
        <name>Mg(2+)</name>
        <dbReference type="ChEBI" id="CHEBI:18420"/>
    </cofactor>
</comment>
<sequence>MRLIESNIFIYAILPEHKALRDWITKKDFAAAEISLIEVLGYHKLKDEDARELEMLFNMARVLPTSSDITDKAIALRRQRKMGLGDSLIAATALDYNIPLVTRNTSDYDWIEGLNLLNPMD</sequence>
<evidence type="ECO:0000256" key="6">
    <source>
        <dbReference type="ARBA" id="ARBA00022842"/>
    </source>
</evidence>
<evidence type="ECO:0000256" key="7">
    <source>
        <dbReference type="ARBA" id="ARBA00038093"/>
    </source>
</evidence>
<dbReference type="Pfam" id="PF01850">
    <property type="entry name" value="PIN"/>
    <property type="match status" value="1"/>
</dbReference>
<evidence type="ECO:0000256" key="3">
    <source>
        <dbReference type="ARBA" id="ARBA00022722"/>
    </source>
</evidence>
<organism evidence="9 10">
    <name type="scientific">Leucothrix pacifica</name>
    <dbReference type="NCBI Taxonomy" id="1247513"/>
    <lineage>
        <taxon>Bacteria</taxon>
        <taxon>Pseudomonadati</taxon>
        <taxon>Pseudomonadota</taxon>
        <taxon>Gammaproteobacteria</taxon>
        <taxon>Thiotrichales</taxon>
        <taxon>Thiotrichaceae</taxon>
        <taxon>Leucothrix</taxon>
    </lineage>
</organism>
<evidence type="ECO:0000256" key="2">
    <source>
        <dbReference type="ARBA" id="ARBA00022649"/>
    </source>
</evidence>
<dbReference type="Gene3D" id="3.40.50.1010">
    <property type="entry name" value="5'-nuclease"/>
    <property type="match status" value="1"/>
</dbReference>
<evidence type="ECO:0000313" key="9">
    <source>
        <dbReference type="EMBL" id="PWR00657.1"/>
    </source>
</evidence>
<comment type="caution">
    <text evidence="9">The sequence shown here is derived from an EMBL/GenBank/DDBJ whole genome shotgun (WGS) entry which is preliminary data.</text>
</comment>
<keyword evidence="3" id="KW-0540">Nuclease</keyword>